<dbReference type="Pfam" id="PF13641">
    <property type="entry name" value="Glyco_tranf_2_3"/>
    <property type="match status" value="1"/>
</dbReference>
<evidence type="ECO:0000256" key="4">
    <source>
        <dbReference type="ARBA" id="ARBA00022692"/>
    </source>
</evidence>
<keyword evidence="3 14" id="KW-0808">Transferase</keyword>
<keyword evidence="2" id="KW-0328">Glycosyltransferase</keyword>
<organism evidence="14 15">
    <name type="scientific">Reyranella soli</name>
    <dbReference type="NCBI Taxonomy" id="1230389"/>
    <lineage>
        <taxon>Bacteria</taxon>
        <taxon>Pseudomonadati</taxon>
        <taxon>Pseudomonadota</taxon>
        <taxon>Alphaproteobacteria</taxon>
        <taxon>Hyphomicrobiales</taxon>
        <taxon>Reyranellaceae</taxon>
        <taxon>Reyranella</taxon>
    </lineage>
</organism>
<dbReference type="Proteomes" id="UP000321058">
    <property type="component" value="Unassembled WGS sequence"/>
</dbReference>
<dbReference type="Gene3D" id="3.90.550.10">
    <property type="entry name" value="Spore Coat Polysaccharide Biosynthesis Protein SpsA, Chain A"/>
    <property type="match status" value="1"/>
</dbReference>
<evidence type="ECO:0000256" key="13">
    <source>
        <dbReference type="SAM" id="Phobius"/>
    </source>
</evidence>
<dbReference type="InterPro" id="IPR000490">
    <property type="entry name" value="Glyco_hydro_17"/>
</dbReference>
<evidence type="ECO:0000256" key="8">
    <source>
        <dbReference type="ARBA" id="ARBA00023136"/>
    </source>
</evidence>
<evidence type="ECO:0000256" key="7">
    <source>
        <dbReference type="ARBA" id="ARBA00022989"/>
    </source>
</evidence>
<keyword evidence="7 13" id="KW-1133">Transmembrane helix</keyword>
<keyword evidence="4 13" id="KW-0812">Transmembrane</keyword>
<comment type="subcellular location">
    <subcellularLocation>
        <location evidence="1">Membrane</location>
        <topology evidence="1">Multi-pass membrane protein</topology>
    </subcellularLocation>
</comment>
<evidence type="ECO:0000256" key="9">
    <source>
        <dbReference type="ARBA" id="ARBA00053004"/>
    </source>
</evidence>
<dbReference type="EMBL" id="BKAJ01000065">
    <property type="protein sequence ID" value="GEP56386.1"/>
    <property type="molecule type" value="Genomic_DNA"/>
</dbReference>
<evidence type="ECO:0000256" key="2">
    <source>
        <dbReference type="ARBA" id="ARBA00022676"/>
    </source>
</evidence>
<dbReference type="GO" id="GO:0004553">
    <property type="term" value="F:hydrolase activity, hydrolyzing O-glycosyl compounds"/>
    <property type="evidence" value="ECO:0007669"/>
    <property type="project" value="InterPro"/>
</dbReference>
<dbReference type="InterPro" id="IPR017853">
    <property type="entry name" value="GH"/>
</dbReference>
<evidence type="ECO:0000256" key="10">
    <source>
        <dbReference type="ARBA" id="ARBA00066964"/>
    </source>
</evidence>
<feature type="transmembrane region" description="Helical" evidence="13">
    <location>
        <begin position="846"/>
        <end position="869"/>
    </location>
</feature>
<evidence type="ECO:0000313" key="14">
    <source>
        <dbReference type="EMBL" id="GEP56386.1"/>
    </source>
</evidence>
<feature type="transmembrane region" description="Helical" evidence="13">
    <location>
        <begin position="357"/>
        <end position="377"/>
    </location>
</feature>
<comment type="caution">
    <text evidence="14">The sequence shown here is derived from an EMBL/GenBank/DDBJ whole genome shotgun (WGS) entry which is preliminary data.</text>
</comment>
<sequence>MIRLGLVLLTVAVATIVGWRLLDGQVAAADVDGPLHGVTYAPWAKDQDPIESKSSGILSFLRTAVSDTPPPPVKPRKEQIERDFAMFGGKVNYVRTYRATDGGDVMPELANRYGIKLVPGAWIYSANEAKQQFGREASEVNAEETRALIRMANQNPNIERVLVGNENILRWDGQKNLRDPNATSPAQLIREIRNVKRNVKVPVSTAEPWHVWLEYPELAREVDYLAVHILPYWDEKSGETPLEYLKSRIAKLKEAEYLRNKNIIVTEVGWPSNGAARRSPGTGTVKYASPAEQAKNVRDMVAWLKSQNIDYFVVEAVDQPWKSYDLEGKAGGYWGLWNADRQPKFAWTGPVERFPQWWAGAVWSLLLSLPVMLFFLWRWPRLGLPGQVGFCGLVTLSASALVYGGVVAAGSYMLASEMIGWAVLAFFLVISLAMALVQALEMAETIWRGRWTREALPAAEMIARQPANRVWPKVSLHLAICNEPPAMVIQTLDSLAKLDYPDFEVIVIDNNTKDPAVWRPVQDYCAQLGERFRFFHFDVMKGFKAGALNYVLTQTSPDAKIIGVIDSDYMVRPDWLKALVPYFDDKKISYVQAPQDHRDWKGDRFKEMLNWEYAGFFDIGMCLRNEYDAIIQHGTMTLVRRDLMEELGGWATWCITEDTELGLRLMEKGYGAMYSRERFGHGLTPDHFAGYKKQRFRWAYGAMQIMKAHAGKMLSNSTKLTFWQKYHFVAGWMPWFADALNLIFTWAGLAWLLAVVLPPLFGIKPVGLPPAEFILPTIGIFVFKLLYSFGLYFDRVRCTFRQSIGASLAGLALTYTVGRAVIYGLMTSRLPFMRTPKMDERATLGMALGMARGEAVLTILLWLGAIVLWLGAGAVNIEARLWAIFMVVQSLPYAAAVYISVVNALEQMRHARAVFEAAPSTTHVAGPAMQPAQ</sequence>
<keyword evidence="5" id="KW-0378">Hydrolase</keyword>
<evidence type="ECO:0000256" key="11">
    <source>
        <dbReference type="ARBA" id="ARBA00068721"/>
    </source>
</evidence>
<comment type="catalytic activity">
    <reaction evidence="9">
        <text>a 1,2-diacyl-sn-glycerol + UDP-alpha-D-glucose = a 1,2-diacyl-3-O-(beta-D-glucopyranosyl)-sn-glycerol + UDP + H(+)</text>
        <dbReference type="Rhea" id="RHEA:17285"/>
        <dbReference type="ChEBI" id="CHEBI:15378"/>
        <dbReference type="ChEBI" id="CHEBI:17815"/>
        <dbReference type="ChEBI" id="CHEBI:58223"/>
        <dbReference type="ChEBI" id="CHEBI:58885"/>
        <dbReference type="ChEBI" id="CHEBI:75799"/>
        <dbReference type="EC" id="2.4.1.336"/>
    </reaction>
</comment>
<accession>A0A512NBR2</accession>
<dbReference type="PANTHER" id="PTHR43867:SF4">
    <property type="entry name" value="BETA-(1-3)-GLUCOSYL TRANSFERASE"/>
    <property type="match status" value="1"/>
</dbReference>
<dbReference type="GO" id="GO:0005886">
    <property type="term" value="C:plasma membrane"/>
    <property type="evidence" value="ECO:0007669"/>
    <property type="project" value="TreeGrafter"/>
</dbReference>
<evidence type="ECO:0000256" key="12">
    <source>
        <dbReference type="ARBA" id="ARBA00078564"/>
    </source>
</evidence>
<keyword evidence="8 13" id="KW-0472">Membrane</keyword>
<feature type="transmembrane region" description="Helical" evidence="13">
    <location>
        <begin position="739"/>
        <end position="761"/>
    </location>
</feature>
<dbReference type="SUPFAM" id="SSF53448">
    <property type="entry name" value="Nucleotide-diphospho-sugar transferases"/>
    <property type="match status" value="1"/>
</dbReference>
<keyword evidence="6" id="KW-0460">Magnesium</keyword>
<dbReference type="OrthoDB" id="9806824at2"/>
<gene>
    <name evidence="14" type="primary">ndvB</name>
    <name evidence="14" type="ORF">RSO01_35520</name>
</gene>
<dbReference type="PROSITE" id="PS00587">
    <property type="entry name" value="GLYCOSYL_HYDROL_F17"/>
    <property type="match status" value="1"/>
</dbReference>
<dbReference type="SUPFAM" id="SSF51445">
    <property type="entry name" value="(Trans)glycosidases"/>
    <property type="match status" value="1"/>
</dbReference>
<dbReference type="AlphaFoldDB" id="A0A512NBR2"/>
<feature type="transmembrane region" description="Helical" evidence="13">
    <location>
        <begin position="881"/>
        <end position="901"/>
    </location>
</feature>
<name>A0A512NBR2_9HYPH</name>
<dbReference type="PANTHER" id="PTHR43867">
    <property type="entry name" value="CELLULOSE SYNTHASE CATALYTIC SUBUNIT A [UDP-FORMING]"/>
    <property type="match status" value="1"/>
</dbReference>
<evidence type="ECO:0000313" key="15">
    <source>
        <dbReference type="Proteomes" id="UP000321058"/>
    </source>
</evidence>
<evidence type="ECO:0000256" key="5">
    <source>
        <dbReference type="ARBA" id="ARBA00022801"/>
    </source>
</evidence>
<keyword evidence="15" id="KW-1185">Reference proteome</keyword>
<protein>
    <recommendedName>
        <fullName evidence="11">Beta-monoglucosyldiacylglycerol synthase</fullName>
        <ecNumber evidence="10">2.4.1.336</ecNumber>
    </recommendedName>
    <alternativeName>
        <fullName evidence="12">UDP-glucose:1,2-diacylglycerol 3-beta-D-glucosyltransferase</fullName>
    </alternativeName>
</protein>
<dbReference type="Gene3D" id="3.20.20.80">
    <property type="entry name" value="Glycosidases"/>
    <property type="match status" value="1"/>
</dbReference>
<evidence type="ECO:0000256" key="3">
    <source>
        <dbReference type="ARBA" id="ARBA00022679"/>
    </source>
</evidence>
<feature type="transmembrane region" description="Helical" evidence="13">
    <location>
        <begin position="773"/>
        <end position="793"/>
    </location>
</feature>
<feature type="transmembrane region" description="Helical" evidence="13">
    <location>
        <begin position="418"/>
        <end position="440"/>
    </location>
</feature>
<dbReference type="EC" id="2.4.1.336" evidence="10"/>
<dbReference type="GO" id="GO:0005975">
    <property type="term" value="P:carbohydrate metabolic process"/>
    <property type="evidence" value="ECO:0007669"/>
    <property type="project" value="InterPro"/>
</dbReference>
<feature type="transmembrane region" description="Helical" evidence="13">
    <location>
        <begin position="389"/>
        <end position="412"/>
    </location>
</feature>
<evidence type="ECO:0000256" key="1">
    <source>
        <dbReference type="ARBA" id="ARBA00004141"/>
    </source>
</evidence>
<dbReference type="FunFam" id="3.90.550.10:FF:000164">
    <property type="entry name" value="Beta-(1-3)-glucosyl transferase"/>
    <property type="match status" value="1"/>
</dbReference>
<proteinExistence type="predicted"/>
<reference evidence="14 15" key="1">
    <citation type="submission" date="2019-07" db="EMBL/GenBank/DDBJ databases">
        <title>Whole genome shotgun sequence of Reyranella soli NBRC 108950.</title>
        <authorList>
            <person name="Hosoyama A."/>
            <person name="Uohara A."/>
            <person name="Ohji S."/>
            <person name="Ichikawa N."/>
        </authorList>
    </citation>
    <scope>NUCLEOTIDE SEQUENCE [LARGE SCALE GENOMIC DNA]</scope>
    <source>
        <strain evidence="14 15">NBRC 108950</strain>
    </source>
</reference>
<evidence type="ECO:0000256" key="6">
    <source>
        <dbReference type="ARBA" id="ARBA00022842"/>
    </source>
</evidence>
<feature type="transmembrane region" description="Helical" evidence="13">
    <location>
        <begin position="805"/>
        <end position="826"/>
    </location>
</feature>
<dbReference type="GO" id="GO:0016758">
    <property type="term" value="F:hexosyltransferase activity"/>
    <property type="evidence" value="ECO:0007669"/>
    <property type="project" value="TreeGrafter"/>
</dbReference>
<dbReference type="InterPro" id="IPR029044">
    <property type="entry name" value="Nucleotide-diphossugar_trans"/>
</dbReference>
<dbReference type="InterPro" id="IPR050321">
    <property type="entry name" value="Glycosyltr_2/OpgH_subfam"/>
</dbReference>
<dbReference type="RefSeq" id="WP_147150454.1">
    <property type="nucleotide sequence ID" value="NZ_BKAJ01000065.1"/>
</dbReference>